<dbReference type="Proteomes" id="UP001470230">
    <property type="component" value="Unassembled WGS sequence"/>
</dbReference>
<name>A0ABR2HEQ2_9EUKA</name>
<dbReference type="PANTHER" id="PTHR24346">
    <property type="entry name" value="MAP/MICROTUBULE AFFINITY-REGULATING KINASE"/>
    <property type="match status" value="1"/>
</dbReference>
<dbReference type="PROSITE" id="PS50011">
    <property type="entry name" value="PROTEIN_KINASE_DOM"/>
    <property type="match status" value="1"/>
</dbReference>
<dbReference type="PANTHER" id="PTHR24346:SF82">
    <property type="entry name" value="KP78A-RELATED"/>
    <property type="match status" value="1"/>
</dbReference>
<keyword evidence="1" id="KW-0723">Serine/threonine-protein kinase</keyword>
<dbReference type="SMART" id="SM00220">
    <property type="entry name" value="S_TKc"/>
    <property type="match status" value="1"/>
</dbReference>
<evidence type="ECO:0000256" key="4">
    <source>
        <dbReference type="ARBA" id="ARBA00022777"/>
    </source>
</evidence>
<dbReference type="InterPro" id="IPR008271">
    <property type="entry name" value="Ser/Thr_kinase_AS"/>
</dbReference>
<keyword evidence="3" id="KW-0547">Nucleotide-binding</keyword>
<gene>
    <name evidence="7" type="ORF">M9Y10_020808</name>
</gene>
<evidence type="ECO:0000259" key="6">
    <source>
        <dbReference type="PROSITE" id="PS50011"/>
    </source>
</evidence>
<evidence type="ECO:0000313" key="8">
    <source>
        <dbReference type="Proteomes" id="UP001470230"/>
    </source>
</evidence>
<evidence type="ECO:0000256" key="1">
    <source>
        <dbReference type="ARBA" id="ARBA00022527"/>
    </source>
</evidence>
<evidence type="ECO:0000256" key="5">
    <source>
        <dbReference type="ARBA" id="ARBA00022840"/>
    </source>
</evidence>
<comment type="caution">
    <text evidence="7">The sequence shown here is derived from an EMBL/GenBank/DDBJ whole genome shotgun (WGS) entry which is preliminary data.</text>
</comment>
<sequence length="308" mass="35216">MINAKTEDGYHIKMPRSFNGYLFKEIVGSGSSSIVCLVECENTGELRSAKIIPQKYIKDRKLKRQIDTEISVMQKIDHSNIVKFHESFVYTNDSNDSYAIIVMEYCENGDLFNYVLNDSNGFDKDPKKNSILNGIISAIKYLHSLGIAHGDIKPENVLLDSNFNSKLSDFGYCKTEKIVGDESKNGSLHYAAPELLAKGYFDPLKADIWAIGILLFCLSQKSFPYKGNSPQYIIHQIIHKKIHFHSSAPRKLRNVVELCTQLKPSDRPSINELAYNDYFYDDCEKEDHFAIDIFDCFSNENDQFWSNV</sequence>
<dbReference type="Pfam" id="PF00069">
    <property type="entry name" value="Pkinase"/>
    <property type="match status" value="1"/>
</dbReference>
<dbReference type="SUPFAM" id="SSF56112">
    <property type="entry name" value="Protein kinase-like (PK-like)"/>
    <property type="match status" value="1"/>
</dbReference>
<evidence type="ECO:0000313" key="7">
    <source>
        <dbReference type="EMBL" id="KAK8845881.1"/>
    </source>
</evidence>
<proteinExistence type="predicted"/>
<feature type="domain" description="Protein kinase" evidence="6">
    <location>
        <begin position="21"/>
        <end position="279"/>
    </location>
</feature>
<dbReference type="InterPro" id="IPR000719">
    <property type="entry name" value="Prot_kinase_dom"/>
</dbReference>
<keyword evidence="5" id="KW-0067">ATP-binding</keyword>
<accession>A0ABR2HEQ2</accession>
<dbReference type="Gene3D" id="1.10.510.10">
    <property type="entry name" value="Transferase(Phosphotransferase) domain 1"/>
    <property type="match status" value="1"/>
</dbReference>
<evidence type="ECO:0000256" key="3">
    <source>
        <dbReference type="ARBA" id="ARBA00022741"/>
    </source>
</evidence>
<keyword evidence="2" id="KW-0808">Transferase</keyword>
<organism evidence="7 8">
    <name type="scientific">Tritrichomonas musculus</name>
    <dbReference type="NCBI Taxonomy" id="1915356"/>
    <lineage>
        <taxon>Eukaryota</taxon>
        <taxon>Metamonada</taxon>
        <taxon>Parabasalia</taxon>
        <taxon>Tritrichomonadida</taxon>
        <taxon>Tritrichomonadidae</taxon>
        <taxon>Tritrichomonas</taxon>
    </lineage>
</organism>
<dbReference type="PROSITE" id="PS00108">
    <property type="entry name" value="PROTEIN_KINASE_ST"/>
    <property type="match status" value="1"/>
</dbReference>
<dbReference type="InterPro" id="IPR011009">
    <property type="entry name" value="Kinase-like_dom_sf"/>
</dbReference>
<evidence type="ECO:0000256" key="2">
    <source>
        <dbReference type="ARBA" id="ARBA00022679"/>
    </source>
</evidence>
<protein>
    <recommendedName>
        <fullName evidence="6">Protein kinase domain-containing protein</fullName>
    </recommendedName>
</protein>
<reference evidence="7 8" key="1">
    <citation type="submission" date="2024-04" db="EMBL/GenBank/DDBJ databases">
        <title>Tritrichomonas musculus Genome.</title>
        <authorList>
            <person name="Alves-Ferreira E."/>
            <person name="Grigg M."/>
            <person name="Lorenzi H."/>
            <person name="Galac M."/>
        </authorList>
    </citation>
    <scope>NUCLEOTIDE SEQUENCE [LARGE SCALE GENOMIC DNA]</scope>
    <source>
        <strain evidence="7 8">EAF2021</strain>
    </source>
</reference>
<keyword evidence="4" id="KW-0418">Kinase</keyword>
<keyword evidence="8" id="KW-1185">Reference proteome</keyword>
<dbReference type="EMBL" id="JAPFFF010000030">
    <property type="protein sequence ID" value="KAK8845881.1"/>
    <property type="molecule type" value="Genomic_DNA"/>
</dbReference>